<dbReference type="Pfam" id="PF02945">
    <property type="entry name" value="Endonuclease_7"/>
    <property type="match status" value="1"/>
</dbReference>
<dbReference type="Proteomes" id="UP000028492">
    <property type="component" value="Chromosome"/>
</dbReference>
<dbReference type="InterPro" id="IPR038563">
    <property type="entry name" value="Endonuclease_7_sf"/>
</dbReference>
<proteinExistence type="predicted"/>
<evidence type="ECO:0000313" key="2">
    <source>
        <dbReference type="Proteomes" id="UP000028492"/>
    </source>
</evidence>
<dbReference type="AlphaFoldDB" id="A0A075V1G0"/>
<dbReference type="HOGENOM" id="CLU_1625227_0_0_11"/>
<evidence type="ECO:0000313" key="1">
    <source>
        <dbReference type="EMBL" id="AIG78429.1"/>
    </source>
</evidence>
<evidence type="ECO:0008006" key="3">
    <source>
        <dbReference type="Google" id="ProtNLM"/>
    </source>
</evidence>
<dbReference type="InterPro" id="IPR044925">
    <property type="entry name" value="His-Me_finger_sf"/>
</dbReference>
<dbReference type="InterPro" id="IPR004211">
    <property type="entry name" value="Endonuclease_7"/>
</dbReference>
<dbReference type="STRING" id="208439.AJAP_27930"/>
<dbReference type="SUPFAM" id="SSF54060">
    <property type="entry name" value="His-Me finger endonucleases"/>
    <property type="match status" value="1"/>
</dbReference>
<sequence length="173" mass="18710">MTASRAAGPVCVDCTAAGITTRRPVVDREGKPYGGPRSPRCKTHFLARKRAASNAAHAKYVLATYGITGEQYWALYEAQGGRCYICQRATGRAKRLAVDHDHACCPETPACGRCVRGLCCKSCNRDVLGHLRDSIAAFLRGAEYLRNPPAWAVIYPGGDHFVNPERGAESCPA</sequence>
<dbReference type="Gene3D" id="3.40.1800.10">
    <property type="entry name" value="His-Me finger endonucleases"/>
    <property type="match status" value="1"/>
</dbReference>
<dbReference type="EMBL" id="CP008953">
    <property type="protein sequence ID" value="AIG78429.1"/>
    <property type="molecule type" value="Genomic_DNA"/>
</dbReference>
<dbReference type="eggNOG" id="ENOG5032VJI">
    <property type="taxonomic scope" value="Bacteria"/>
</dbReference>
<accession>A0A075V1G0</accession>
<gene>
    <name evidence="1" type="ORF">AJAP_27930</name>
</gene>
<keyword evidence="2" id="KW-1185">Reference proteome</keyword>
<organism evidence="1 2">
    <name type="scientific">Amycolatopsis japonica</name>
    <dbReference type="NCBI Taxonomy" id="208439"/>
    <lineage>
        <taxon>Bacteria</taxon>
        <taxon>Bacillati</taxon>
        <taxon>Actinomycetota</taxon>
        <taxon>Actinomycetes</taxon>
        <taxon>Pseudonocardiales</taxon>
        <taxon>Pseudonocardiaceae</taxon>
        <taxon>Amycolatopsis</taxon>
        <taxon>Amycolatopsis japonica group</taxon>
    </lineage>
</organism>
<reference evidence="1 2" key="1">
    <citation type="journal article" date="2014" name="J. Biotechnol.">
        <title>Complete genome sequence of the actinobacterium Amycolatopsis japonica MG417-CF17(T) (=DSM 44213T) producing (S,S)-N,N'-ethylenediaminedisuccinic acid.</title>
        <authorList>
            <person name="Stegmann E."/>
            <person name="Albersmeier A."/>
            <person name="Spohn M."/>
            <person name="Gert H."/>
            <person name="Weber T."/>
            <person name="Wohlleben W."/>
            <person name="Kalinowski J."/>
            <person name="Ruckert C."/>
        </authorList>
    </citation>
    <scope>NUCLEOTIDE SEQUENCE [LARGE SCALE GENOMIC DNA]</scope>
    <source>
        <strain evidence="2">MG417-CF17 (DSM 44213)</strain>
    </source>
</reference>
<protein>
    <recommendedName>
        <fullName evidence="3">Endonuclease VII</fullName>
    </recommendedName>
</protein>
<name>A0A075V1G0_9PSEU</name>
<dbReference type="RefSeq" id="WP_038516646.1">
    <property type="nucleotide sequence ID" value="NZ_CP008953.1"/>
</dbReference>
<dbReference type="KEGG" id="aja:AJAP_27930"/>